<evidence type="ECO:0000313" key="2">
    <source>
        <dbReference type="EMBL" id="VFJ93010.1"/>
    </source>
</evidence>
<organism evidence="2">
    <name type="scientific">Candidatus Kentrum sp. LFY</name>
    <dbReference type="NCBI Taxonomy" id="2126342"/>
    <lineage>
        <taxon>Bacteria</taxon>
        <taxon>Pseudomonadati</taxon>
        <taxon>Pseudomonadota</taxon>
        <taxon>Gammaproteobacteria</taxon>
        <taxon>Candidatus Kentrum</taxon>
    </lineage>
</organism>
<feature type="transmembrane region" description="Helical" evidence="1">
    <location>
        <begin position="42"/>
        <end position="62"/>
    </location>
</feature>
<name>A0A450UKL2_9GAMM</name>
<reference evidence="2" key="1">
    <citation type="submission" date="2019-02" db="EMBL/GenBank/DDBJ databases">
        <authorList>
            <person name="Gruber-Vodicka R. H."/>
            <person name="Seah K. B. B."/>
        </authorList>
    </citation>
    <scope>NUCLEOTIDE SEQUENCE</scope>
    <source>
        <strain evidence="2">BECK_M7</strain>
    </source>
</reference>
<sequence length="98" mass="10966">MNFSDKTKEVIFLIGVFVAMILGMASKVIFDHLTKGTQFEWKLLFIPLLVSPMVYGTVFKFVKGSDETVLMLIFGFQNGFFWQDIFGQLGASEGANNG</sequence>
<keyword evidence="1" id="KW-1133">Transmembrane helix</keyword>
<protein>
    <submittedName>
        <fullName evidence="2">Uncharacterized protein</fullName>
    </submittedName>
</protein>
<evidence type="ECO:0000256" key="1">
    <source>
        <dbReference type="SAM" id="Phobius"/>
    </source>
</evidence>
<dbReference type="EMBL" id="CAADFF010000041">
    <property type="protein sequence ID" value="VFJ93010.1"/>
    <property type="molecule type" value="Genomic_DNA"/>
</dbReference>
<proteinExistence type="predicted"/>
<dbReference type="AlphaFoldDB" id="A0A450UKL2"/>
<accession>A0A450UKL2</accession>
<keyword evidence="1" id="KW-0812">Transmembrane</keyword>
<feature type="transmembrane region" description="Helical" evidence="1">
    <location>
        <begin position="12"/>
        <end position="30"/>
    </location>
</feature>
<keyword evidence="1" id="KW-0472">Membrane</keyword>
<gene>
    <name evidence="2" type="ORF">BECKLFY1418B_GA0070995_10419</name>
</gene>